<accession>A0A8S1NLL4</accession>
<name>A0A8S1NLL4_9CILI</name>
<protein>
    <submittedName>
        <fullName evidence="1">Uncharacterized protein</fullName>
    </submittedName>
</protein>
<reference evidence="1" key="1">
    <citation type="submission" date="2021-01" db="EMBL/GenBank/DDBJ databases">
        <authorList>
            <consortium name="Genoscope - CEA"/>
            <person name="William W."/>
        </authorList>
    </citation>
    <scope>NUCLEOTIDE SEQUENCE</scope>
</reference>
<dbReference type="AlphaFoldDB" id="A0A8S1NLL4"/>
<organism evidence="1 2">
    <name type="scientific">Paramecium sonneborni</name>
    <dbReference type="NCBI Taxonomy" id="65129"/>
    <lineage>
        <taxon>Eukaryota</taxon>
        <taxon>Sar</taxon>
        <taxon>Alveolata</taxon>
        <taxon>Ciliophora</taxon>
        <taxon>Intramacronucleata</taxon>
        <taxon>Oligohymenophorea</taxon>
        <taxon>Peniculida</taxon>
        <taxon>Parameciidae</taxon>
        <taxon>Paramecium</taxon>
    </lineage>
</organism>
<gene>
    <name evidence="1" type="ORF">PSON_ATCC_30995.1.T0550022</name>
</gene>
<dbReference type="EMBL" id="CAJJDN010000055">
    <property type="protein sequence ID" value="CAD8089885.1"/>
    <property type="molecule type" value="Genomic_DNA"/>
</dbReference>
<comment type="caution">
    <text evidence="1">The sequence shown here is derived from an EMBL/GenBank/DDBJ whole genome shotgun (WGS) entry which is preliminary data.</text>
</comment>
<evidence type="ECO:0000313" key="2">
    <source>
        <dbReference type="Proteomes" id="UP000692954"/>
    </source>
</evidence>
<dbReference type="Proteomes" id="UP000692954">
    <property type="component" value="Unassembled WGS sequence"/>
</dbReference>
<sequence length="124" mass="15163">MIKLLQFDIEIALQTRKYFQNKDFLSICKNSTDRQDWFSKENLKIKLFQTYYAYYVTDLQQLENSQNQIQSILRKQNIQVLKNHQRQINQQYMIYENVFDKAFVYTQKNNINIYNKKSKGNHSF</sequence>
<evidence type="ECO:0000313" key="1">
    <source>
        <dbReference type="EMBL" id="CAD8089885.1"/>
    </source>
</evidence>
<keyword evidence="2" id="KW-1185">Reference proteome</keyword>
<proteinExistence type="predicted"/>